<dbReference type="PROSITE" id="PS51257">
    <property type="entry name" value="PROKAR_LIPOPROTEIN"/>
    <property type="match status" value="1"/>
</dbReference>
<dbReference type="RefSeq" id="WP_263037177.1">
    <property type="nucleotide sequence ID" value="NZ_JAOTPL010000004.1"/>
</dbReference>
<sequence length="235" mass="26169">MTKYLFFACVFFVLACTGIHEENSQNARQYMAIIEKRSRPVLSANYTSTENDTIIISAANDESAYYEAYKTYTANLNAVLKAADTIYNKSKNLTKVRKFALGAGIPVDFKLQDNSGQLVVIRQTQQDSIKEQLNTLAMFDSTDRVFKEIEKLKYKYKTTTKSPTKTIITQALVSKTLSNKSAKKTSSKTSIAKTYKAQTSYRKSNSSGYCGAPTKKGGACRRRVIGGGYCWQHGG</sequence>
<dbReference type="Proteomes" id="UP001209317">
    <property type="component" value="Unassembled WGS sequence"/>
</dbReference>
<reference evidence="1" key="1">
    <citation type="submission" date="2022-10" db="EMBL/GenBank/DDBJ databases">
        <authorList>
            <person name="Kim H.S."/>
            <person name="Kim J.-S."/>
            <person name="Suh M.K."/>
            <person name="Eom M.K."/>
            <person name="Lee J.-S."/>
        </authorList>
    </citation>
    <scope>NUCLEOTIDE SEQUENCE</scope>
    <source>
        <strain evidence="1">LIP-5</strain>
    </source>
</reference>
<keyword evidence="2" id="KW-1185">Reference proteome</keyword>
<gene>
    <name evidence="1" type="ORF">OD355_04065</name>
</gene>
<dbReference type="EMBL" id="JAOTPL010000004">
    <property type="protein sequence ID" value="MCU7693690.1"/>
    <property type="molecule type" value="Genomic_DNA"/>
</dbReference>
<comment type="caution">
    <text evidence="1">The sequence shown here is derived from an EMBL/GenBank/DDBJ whole genome shotgun (WGS) entry which is preliminary data.</text>
</comment>
<evidence type="ECO:0000313" key="1">
    <source>
        <dbReference type="EMBL" id="MCU7693690.1"/>
    </source>
</evidence>
<organism evidence="1 2">
    <name type="scientific">Haoranjiania flava</name>
    <dbReference type="NCBI Taxonomy" id="1856322"/>
    <lineage>
        <taxon>Bacteria</taxon>
        <taxon>Pseudomonadati</taxon>
        <taxon>Bacteroidota</taxon>
        <taxon>Chitinophagia</taxon>
        <taxon>Chitinophagales</taxon>
        <taxon>Chitinophagaceae</taxon>
        <taxon>Haoranjiania</taxon>
    </lineage>
</organism>
<protein>
    <submittedName>
        <fullName evidence="1">Uncharacterized protein</fullName>
    </submittedName>
</protein>
<proteinExistence type="predicted"/>
<name>A0AAE3LPP3_9BACT</name>
<accession>A0AAE3LPP3</accession>
<evidence type="ECO:0000313" key="2">
    <source>
        <dbReference type="Proteomes" id="UP001209317"/>
    </source>
</evidence>
<dbReference type="AlphaFoldDB" id="A0AAE3LPP3"/>